<dbReference type="SUPFAM" id="SSF54909">
    <property type="entry name" value="Dimeric alpha+beta barrel"/>
    <property type="match status" value="1"/>
</dbReference>
<dbReference type="RefSeq" id="WP_132648551.1">
    <property type="nucleotide sequence ID" value="NZ_CP181386.1"/>
</dbReference>
<evidence type="ECO:0000313" key="6">
    <source>
        <dbReference type="Proteomes" id="UP000295106"/>
    </source>
</evidence>
<feature type="domain" description="HTH asnC-type" evidence="4">
    <location>
        <begin position="6"/>
        <end position="67"/>
    </location>
</feature>
<dbReference type="EMBL" id="SLXD01000011">
    <property type="protein sequence ID" value="TCP00928.1"/>
    <property type="molecule type" value="Genomic_DNA"/>
</dbReference>
<dbReference type="InterPro" id="IPR036388">
    <property type="entry name" value="WH-like_DNA-bd_sf"/>
</dbReference>
<comment type="caution">
    <text evidence="5">The sequence shown here is derived from an EMBL/GenBank/DDBJ whole genome shotgun (WGS) entry which is preliminary data.</text>
</comment>
<dbReference type="GO" id="GO:0043200">
    <property type="term" value="P:response to amino acid"/>
    <property type="evidence" value="ECO:0007669"/>
    <property type="project" value="TreeGrafter"/>
</dbReference>
<dbReference type="PROSITE" id="PS50956">
    <property type="entry name" value="HTH_ASNC_2"/>
    <property type="match status" value="1"/>
</dbReference>
<proteinExistence type="predicted"/>
<dbReference type="InterPro" id="IPR036390">
    <property type="entry name" value="WH_DNA-bd_sf"/>
</dbReference>
<dbReference type="AlphaFoldDB" id="A0A4V2SGF1"/>
<dbReference type="InterPro" id="IPR011008">
    <property type="entry name" value="Dimeric_a/b-barrel"/>
</dbReference>
<evidence type="ECO:0000256" key="2">
    <source>
        <dbReference type="ARBA" id="ARBA00023125"/>
    </source>
</evidence>
<dbReference type="Proteomes" id="UP000295106">
    <property type="component" value="Unassembled WGS sequence"/>
</dbReference>
<evidence type="ECO:0000256" key="3">
    <source>
        <dbReference type="ARBA" id="ARBA00023163"/>
    </source>
</evidence>
<evidence type="ECO:0000256" key="1">
    <source>
        <dbReference type="ARBA" id="ARBA00023015"/>
    </source>
</evidence>
<dbReference type="PANTHER" id="PTHR30154">
    <property type="entry name" value="LEUCINE-RESPONSIVE REGULATORY PROTEIN"/>
    <property type="match status" value="1"/>
</dbReference>
<dbReference type="GO" id="GO:0043565">
    <property type="term" value="F:sequence-specific DNA binding"/>
    <property type="evidence" value="ECO:0007669"/>
    <property type="project" value="InterPro"/>
</dbReference>
<dbReference type="InterPro" id="IPR019888">
    <property type="entry name" value="Tscrpt_reg_AsnC-like"/>
</dbReference>
<dbReference type="InterPro" id="IPR000485">
    <property type="entry name" value="AsnC-type_HTH_dom"/>
</dbReference>
<dbReference type="PANTHER" id="PTHR30154:SF53">
    <property type="entry name" value="HTH-TYPE TRANSCRIPTIONAL REGULATOR LRPC"/>
    <property type="match status" value="1"/>
</dbReference>
<dbReference type="SUPFAM" id="SSF46785">
    <property type="entry name" value="Winged helix' DNA-binding domain"/>
    <property type="match status" value="1"/>
</dbReference>
<dbReference type="GO" id="GO:0005829">
    <property type="term" value="C:cytosol"/>
    <property type="evidence" value="ECO:0007669"/>
    <property type="project" value="TreeGrafter"/>
</dbReference>
<dbReference type="SMART" id="SM00344">
    <property type="entry name" value="HTH_ASNC"/>
    <property type="match status" value="1"/>
</dbReference>
<evidence type="ECO:0000313" key="5">
    <source>
        <dbReference type="EMBL" id="TCP00928.1"/>
    </source>
</evidence>
<dbReference type="OrthoDB" id="5476at2"/>
<keyword evidence="1" id="KW-0805">Transcription regulation</keyword>
<keyword evidence="3" id="KW-0804">Transcription</keyword>
<organism evidence="5 6">
    <name type="scientific">Rubrivivax gelatinosus</name>
    <name type="common">Rhodocyclus gelatinosus</name>
    <name type="synonym">Rhodopseudomonas gelatinosa</name>
    <dbReference type="NCBI Taxonomy" id="28068"/>
    <lineage>
        <taxon>Bacteria</taxon>
        <taxon>Pseudomonadati</taxon>
        <taxon>Pseudomonadota</taxon>
        <taxon>Betaproteobacteria</taxon>
        <taxon>Burkholderiales</taxon>
        <taxon>Sphaerotilaceae</taxon>
        <taxon>Rubrivivax</taxon>
    </lineage>
</organism>
<dbReference type="Gene3D" id="1.10.10.10">
    <property type="entry name" value="Winged helix-like DNA-binding domain superfamily/Winged helix DNA-binding domain"/>
    <property type="match status" value="1"/>
</dbReference>
<protein>
    <submittedName>
        <fullName evidence="5">Lrp/AsnC family leucine-responsive transcriptional regulator</fullName>
    </submittedName>
</protein>
<keyword evidence="2" id="KW-0238">DNA-binding</keyword>
<evidence type="ECO:0000259" key="4">
    <source>
        <dbReference type="PROSITE" id="PS50956"/>
    </source>
</evidence>
<dbReference type="GeneID" id="99683127"/>
<gene>
    <name evidence="5" type="ORF">EV684_111132</name>
</gene>
<dbReference type="InterPro" id="IPR019887">
    <property type="entry name" value="Tscrpt_reg_AsnC/Lrp_C"/>
</dbReference>
<reference evidence="5 6" key="1">
    <citation type="submission" date="2019-03" db="EMBL/GenBank/DDBJ databases">
        <title>Genomic Encyclopedia of Type Strains, Phase IV (KMG-IV): sequencing the most valuable type-strain genomes for metagenomic binning, comparative biology and taxonomic classification.</title>
        <authorList>
            <person name="Goeker M."/>
        </authorList>
    </citation>
    <scope>NUCLEOTIDE SEQUENCE [LARGE SCALE GENOMIC DNA]</scope>
    <source>
        <strain evidence="5 6">DSM 1709</strain>
    </source>
</reference>
<name>A0A4V2SGF1_RUBGE</name>
<sequence length="154" mass="16274">MTENVLDDKAWKLLLALQRDGRAPLKVLAEAAGLSIPATAERLKRLQDAGVVRGVVADLDAARAGYTVRAIVGLTVAGQAAKKAFLEQIGRAAEVLECHHVAGADSYLLTVVAADLPALEAFLGSINAWGETRTQIVFSTPIPRRGLVPPGTLR</sequence>
<accession>A0A4V2SGF1</accession>
<dbReference type="Gene3D" id="3.30.70.920">
    <property type="match status" value="1"/>
</dbReference>
<dbReference type="Pfam" id="PF01037">
    <property type="entry name" value="AsnC_trans_reg"/>
    <property type="match status" value="1"/>
</dbReference>
<dbReference type="PRINTS" id="PR00033">
    <property type="entry name" value="HTHASNC"/>
</dbReference>
<dbReference type="Pfam" id="PF13412">
    <property type="entry name" value="HTH_24"/>
    <property type="match status" value="1"/>
</dbReference>